<accession>A0AAD9M7W5</accession>
<name>A0AAD9M7W5_9PEZI</name>
<dbReference type="InterPro" id="IPR012341">
    <property type="entry name" value="6hp_glycosidase-like_sf"/>
</dbReference>
<dbReference type="InterPro" id="IPR035398">
    <property type="entry name" value="Bac_rhamnosid_C"/>
</dbReference>
<dbReference type="InterPro" id="IPR008928">
    <property type="entry name" value="6-hairpin_glycosidase_sf"/>
</dbReference>
<dbReference type="Gene3D" id="1.50.10.10">
    <property type="match status" value="1"/>
</dbReference>
<protein>
    <recommendedName>
        <fullName evidence="2">Alpha-L-rhamnosidase C-terminal domain-containing protein</fullName>
    </recommendedName>
</protein>
<evidence type="ECO:0000259" key="2">
    <source>
        <dbReference type="Pfam" id="PF17390"/>
    </source>
</evidence>
<dbReference type="Gene3D" id="2.60.420.10">
    <property type="entry name" value="Maltose phosphorylase, domain 3"/>
    <property type="match status" value="1"/>
</dbReference>
<proteinExistence type="predicted"/>
<reference evidence="3" key="1">
    <citation type="journal article" date="2023" name="Mol. Plant Microbe Interact.">
        <title>Elucidating the Obligate Nature and Biological Capacity of an Invasive Fungal Corn Pathogen.</title>
        <authorList>
            <person name="MacCready J.S."/>
            <person name="Roggenkamp E.M."/>
            <person name="Gdanetz K."/>
            <person name="Chilvers M.I."/>
        </authorList>
    </citation>
    <scope>NUCLEOTIDE SEQUENCE</scope>
    <source>
        <strain evidence="3">PM02</strain>
    </source>
</reference>
<dbReference type="PANTHER" id="PTHR34987">
    <property type="entry name" value="C, PUTATIVE (AFU_ORTHOLOGUE AFUA_3G02880)-RELATED"/>
    <property type="match status" value="1"/>
</dbReference>
<dbReference type="AlphaFoldDB" id="A0AAD9M7W5"/>
<sequence length="553" mass="58127">MVSRLALAVRALSVYSVATAVAPANAATALDARDASNSSWAQYVRSPSSSTVIPVGIVAGSVTGNVSDPGALLGVDASHVTVLSRLSSADAVACLTIDFGQVHAGQLHINFAGAQKAPGSDAAAGHGHPSLQLAFSETMEYLTDQSDFTRSFNAPDDTSDHVVFDGVDQIAVKLDPYTWIDQQGYFLNKYFNTVVLALDRFYPNHTDAETSLLSKDPKFGDYAFLPRNGSVTYYNALYVLALQRGADLADYLSQDSLSSTWRQRAGTVARSLLQRNWDSSVGAFFDGSPCSGSALCPTHSQDGNSLAILSGVTASHAGNSSSNGTTAAAESILTFLSSAMRRPYGNAFFDNDRLGSFSQRVYPFLAYFELAARFATSRATAPSAYEELRRLYGWMSAHEPGVTFWEGIDAGGAPFEQGFTSMAHGWSAGVTPLLTGFVLGVKPTAPGFGTWAVKPVVDGSGLSWARGQVPTPAGPLSVSWQIGSGNASFRIQVDVPQGTNGTVSVPVDDTTTSVTLDGTEVLVATSDGYVTVPCGAGTHVVEVGSSEIAVDLK</sequence>
<feature type="signal peptide" evidence="1">
    <location>
        <begin position="1"/>
        <end position="20"/>
    </location>
</feature>
<feature type="chain" id="PRO_5042114097" description="Alpha-L-rhamnosidase C-terminal domain-containing protein" evidence="1">
    <location>
        <begin position="21"/>
        <end position="553"/>
    </location>
</feature>
<comment type="caution">
    <text evidence="3">The sequence shown here is derived from an EMBL/GenBank/DDBJ whole genome shotgun (WGS) entry which is preliminary data.</text>
</comment>
<gene>
    <name evidence="3" type="ORF">P8C59_000638</name>
</gene>
<dbReference type="Proteomes" id="UP001217918">
    <property type="component" value="Unassembled WGS sequence"/>
</dbReference>
<dbReference type="SUPFAM" id="SSF48208">
    <property type="entry name" value="Six-hairpin glycosidases"/>
    <property type="match status" value="1"/>
</dbReference>
<dbReference type="GO" id="GO:0005975">
    <property type="term" value="P:carbohydrate metabolic process"/>
    <property type="evidence" value="ECO:0007669"/>
    <property type="project" value="InterPro"/>
</dbReference>
<evidence type="ECO:0000256" key="1">
    <source>
        <dbReference type="SAM" id="SignalP"/>
    </source>
</evidence>
<dbReference type="EMBL" id="JAQQPM010000001">
    <property type="protein sequence ID" value="KAK2066857.1"/>
    <property type="molecule type" value="Genomic_DNA"/>
</dbReference>
<dbReference type="GO" id="GO:0003824">
    <property type="term" value="F:catalytic activity"/>
    <property type="evidence" value="ECO:0007669"/>
    <property type="project" value="UniProtKB-ARBA"/>
</dbReference>
<dbReference type="PANTHER" id="PTHR34987:SF5">
    <property type="entry name" value="ALPHA-RHAMNOSIDASE"/>
    <property type="match status" value="1"/>
</dbReference>
<keyword evidence="4" id="KW-1185">Reference proteome</keyword>
<evidence type="ECO:0000313" key="4">
    <source>
        <dbReference type="Proteomes" id="UP001217918"/>
    </source>
</evidence>
<evidence type="ECO:0000313" key="3">
    <source>
        <dbReference type="EMBL" id="KAK2066857.1"/>
    </source>
</evidence>
<keyword evidence="1" id="KW-0732">Signal</keyword>
<dbReference type="Pfam" id="PF17390">
    <property type="entry name" value="Bac_rhamnosid_C"/>
    <property type="match status" value="1"/>
</dbReference>
<organism evidence="3 4">
    <name type="scientific">Phyllachora maydis</name>
    <dbReference type="NCBI Taxonomy" id="1825666"/>
    <lineage>
        <taxon>Eukaryota</taxon>
        <taxon>Fungi</taxon>
        <taxon>Dikarya</taxon>
        <taxon>Ascomycota</taxon>
        <taxon>Pezizomycotina</taxon>
        <taxon>Sordariomycetes</taxon>
        <taxon>Sordariomycetidae</taxon>
        <taxon>Phyllachorales</taxon>
        <taxon>Phyllachoraceae</taxon>
        <taxon>Phyllachora</taxon>
    </lineage>
</organism>
<feature type="domain" description="Alpha-L-rhamnosidase C-terminal" evidence="2">
    <location>
        <begin position="440"/>
        <end position="514"/>
    </location>
</feature>